<protein>
    <recommendedName>
        <fullName evidence="3">Fungal N-terminal domain-containing protein</fullName>
    </recommendedName>
</protein>
<keyword evidence="2" id="KW-1185">Reference proteome</keyword>
<dbReference type="OrthoDB" id="195446at2759"/>
<organism evidence="1 2">
    <name type="scientific">Aplosporella prunicola CBS 121167</name>
    <dbReference type="NCBI Taxonomy" id="1176127"/>
    <lineage>
        <taxon>Eukaryota</taxon>
        <taxon>Fungi</taxon>
        <taxon>Dikarya</taxon>
        <taxon>Ascomycota</taxon>
        <taxon>Pezizomycotina</taxon>
        <taxon>Dothideomycetes</taxon>
        <taxon>Dothideomycetes incertae sedis</taxon>
        <taxon>Botryosphaeriales</taxon>
        <taxon>Aplosporellaceae</taxon>
        <taxon>Aplosporella</taxon>
    </lineage>
</organism>
<evidence type="ECO:0000313" key="2">
    <source>
        <dbReference type="Proteomes" id="UP000799438"/>
    </source>
</evidence>
<sequence length="153" mass="17106">MDPLSITVSVIAILDLTTKVFGYVNSVKYASKERRQCAMEMSSTLALLTELRYHLEDSSPNTPWFESVCALDGKDGPLGQYKAALKELEMKLEPPEGFKKAAKSLTWKLNKSESDSILSRIERLKSSIHIALELDNLYAPNLNYNASLMVFDG</sequence>
<dbReference type="RefSeq" id="XP_033392978.1">
    <property type="nucleotide sequence ID" value="XM_033537489.1"/>
</dbReference>
<gene>
    <name evidence="1" type="ORF">K452DRAFT_236179</name>
</gene>
<proteinExistence type="predicted"/>
<evidence type="ECO:0008006" key="3">
    <source>
        <dbReference type="Google" id="ProtNLM"/>
    </source>
</evidence>
<reference evidence="1" key="1">
    <citation type="journal article" date="2020" name="Stud. Mycol.">
        <title>101 Dothideomycetes genomes: a test case for predicting lifestyles and emergence of pathogens.</title>
        <authorList>
            <person name="Haridas S."/>
            <person name="Albert R."/>
            <person name="Binder M."/>
            <person name="Bloem J."/>
            <person name="Labutti K."/>
            <person name="Salamov A."/>
            <person name="Andreopoulos B."/>
            <person name="Baker S."/>
            <person name="Barry K."/>
            <person name="Bills G."/>
            <person name="Bluhm B."/>
            <person name="Cannon C."/>
            <person name="Castanera R."/>
            <person name="Culley D."/>
            <person name="Daum C."/>
            <person name="Ezra D."/>
            <person name="Gonzalez J."/>
            <person name="Henrissat B."/>
            <person name="Kuo A."/>
            <person name="Liang C."/>
            <person name="Lipzen A."/>
            <person name="Lutzoni F."/>
            <person name="Magnuson J."/>
            <person name="Mondo S."/>
            <person name="Nolan M."/>
            <person name="Ohm R."/>
            <person name="Pangilinan J."/>
            <person name="Park H.-J."/>
            <person name="Ramirez L."/>
            <person name="Alfaro M."/>
            <person name="Sun H."/>
            <person name="Tritt A."/>
            <person name="Yoshinaga Y."/>
            <person name="Zwiers L.-H."/>
            <person name="Turgeon B."/>
            <person name="Goodwin S."/>
            <person name="Spatafora J."/>
            <person name="Crous P."/>
            <person name="Grigoriev I."/>
        </authorList>
    </citation>
    <scope>NUCLEOTIDE SEQUENCE</scope>
    <source>
        <strain evidence="1">CBS 121167</strain>
    </source>
</reference>
<dbReference type="GeneID" id="54294985"/>
<dbReference type="AlphaFoldDB" id="A0A6A6AZP7"/>
<accession>A0A6A6AZP7</accession>
<dbReference type="EMBL" id="ML995505">
    <property type="protein sequence ID" value="KAF2137260.1"/>
    <property type="molecule type" value="Genomic_DNA"/>
</dbReference>
<name>A0A6A6AZP7_9PEZI</name>
<dbReference type="Proteomes" id="UP000799438">
    <property type="component" value="Unassembled WGS sequence"/>
</dbReference>
<evidence type="ECO:0000313" key="1">
    <source>
        <dbReference type="EMBL" id="KAF2137260.1"/>
    </source>
</evidence>